<dbReference type="Pfam" id="PF07813">
    <property type="entry name" value="LTXXQ"/>
    <property type="match status" value="2"/>
</dbReference>
<sequence length="265" mass="31462">MQNRNSIRNIVFFVSATALFSAAGASAHSRHEQPIRAMLQQLDLDQQQRQDLRALMQQSKQDRQVFKIDLKSLKQQMDEVIRADQWDQQRATTIIQQKQHIDAQLALSRANNKHTIWNTLSADQQQQFDTLVLEQRQQKQDKRARDPMKRFARLNLSDEQHSQISALIEAQRSQRQLSKANLSQFRQQQAQLIKNDEFDQTSWLASYQQMQQNQMELAVSVAHARHQIWNTLDQQQQAKMLKMENKRKHKQDKKRDRNRQHHQQL</sequence>
<dbReference type="InterPro" id="IPR012899">
    <property type="entry name" value="LTXXQ"/>
</dbReference>
<dbReference type="RefSeq" id="WP_343861341.1">
    <property type="nucleotide sequence ID" value="NZ_BAAAFD010000009.1"/>
</dbReference>
<evidence type="ECO:0000256" key="5">
    <source>
        <dbReference type="SAM" id="Coils"/>
    </source>
</evidence>
<evidence type="ECO:0000256" key="1">
    <source>
        <dbReference type="ARBA" id="ARBA00004418"/>
    </source>
</evidence>
<dbReference type="InterPro" id="IPR052211">
    <property type="entry name" value="Cpx_auxiliary_protein"/>
</dbReference>
<accession>A0ABN1LPP7</accession>
<evidence type="ECO:0000256" key="2">
    <source>
        <dbReference type="ARBA" id="ARBA00008441"/>
    </source>
</evidence>
<evidence type="ECO:0000313" key="9">
    <source>
        <dbReference type="Proteomes" id="UP001500359"/>
    </source>
</evidence>
<dbReference type="Gene3D" id="1.20.120.1490">
    <property type="match status" value="2"/>
</dbReference>
<feature type="compositionally biased region" description="Basic residues" evidence="6">
    <location>
        <begin position="245"/>
        <end position="265"/>
    </location>
</feature>
<dbReference type="PANTHER" id="PTHR38102:SF1">
    <property type="entry name" value="PERIPLASMIC CHAPERONE SPY"/>
    <property type="match status" value="1"/>
</dbReference>
<feature type="chain" id="PRO_5046372414" description="LTXXQ motif family protein" evidence="7">
    <location>
        <begin position="28"/>
        <end position="265"/>
    </location>
</feature>
<dbReference type="PANTHER" id="PTHR38102">
    <property type="entry name" value="PERIPLASMIC CHAPERONE SPY"/>
    <property type="match status" value="1"/>
</dbReference>
<dbReference type="EMBL" id="BAAAFD010000009">
    <property type="protein sequence ID" value="GAA0858771.1"/>
    <property type="molecule type" value="Genomic_DNA"/>
</dbReference>
<feature type="region of interest" description="Disordered" evidence="6">
    <location>
        <begin position="243"/>
        <end position="265"/>
    </location>
</feature>
<dbReference type="Proteomes" id="UP001500359">
    <property type="component" value="Unassembled WGS sequence"/>
</dbReference>
<keyword evidence="4" id="KW-0574">Periplasm</keyword>
<proteinExistence type="inferred from homology"/>
<protein>
    <recommendedName>
        <fullName evidence="10">LTXXQ motif family protein</fullName>
    </recommendedName>
</protein>
<evidence type="ECO:0000256" key="6">
    <source>
        <dbReference type="SAM" id="MobiDB-lite"/>
    </source>
</evidence>
<evidence type="ECO:0000256" key="7">
    <source>
        <dbReference type="SAM" id="SignalP"/>
    </source>
</evidence>
<gene>
    <name evidence="8" type="ORF">GCM10009114_29660</name>
</gene>
<name>A0ABN1LPP7_9ALTE</name>
<comment type="caution">
    <text evidence="8">The sequence shown here is derived from an EMBL/GenBank/DDBJ whole genome shotgun (WGS) entry which is preliminary data.</text>
</comment>
<keyword evidence="9" id="KW-1185">Reference proteome</keyword>
<feature type="signal peptide" evidence="7">
    <location>
        <begin position="1"/>
        <end position="27"/>
    </location>
</feature>
<evidence type="ECO:0000256" key="3">
    <source>
        <dbReference type="ARBA" id="ARBA00022729"/>
    </source>
</evidence>
<keyword evidence="3 7" id="KW-0732">Signal</keyword>
<evidence type="ECO:0000256" key="4">
    <source>
        <dbReference type="ARBA" id="ARBA00022764"/>
    </source>
</evidence>
<evidence type="ECO:0000313" key="8">
    <source>
        <dbReference type="EMBL" id="GAA0858771.1"/>
    </source>
</evidence>
<comment type="subcellular location">
    <subcellularLocation>
        <location evidence="1">Periplasm</location>
    </subcellularLocation>
</comment>
<evidence type="ECO:0008006" key="10">
    <source>
        <dbReference type="Google" id="ProtNLM"/>
    </source>
</evidence>
<comment type="similarity">
    <text evidence="2">Belongs to the CpxP/Spy family.</text>
</comment>
<keyword evidence="5" id="KW-0175">Coiled coil</keyword>
<feature type="coiled-coil region" evidence="5">
    <location>
        <begin position="42"/>
        <end position="76"/>
    </location>
</feature>
<reference evidence="8 9" key="1">
    <citation type="journal article" date="2019" name="Int. J. Syst. Evol. Microbiol.">
        <title>The Global Catalogue of Microorganisms (GCM) 10K type strain sequencing project: providing services to taxonomists for standard genome sequencing and annotation.</title>
        <authorList>
            <consortium name="The Broad Institute Genomics Platform"/>
            <consortium name="The Broad Institute Genome Sequencing Center for Infectious Disease"/>
            <person name="Wu L."/>
            <person name="Ma J."/>
        </authorList>
    </citation>
    <scope>NUCLEOTIDE SEQUENCE [LARGE SCALE GENOMIC DNA]</scope>
    <source>
        <strain evidence="8 9">JCM 15896</strain>
    </source>
</reference>
<organism evidence="8 9">
    <name type="scientific">Aliiglaciecola litoralis</name>
    <dbReference type="NCBI Taxonomy" id="582857"/>
    <lineage>
        <taxon>Bacteria</taxon>
        <taxon>Pseudomonadati</taxon>
        <taxon>Pseudomonadota</taxon>
        <taxon>Gammaproteobacteria</taxon>
        <taxon>Alteromonadales</taxon>
        <taxon>Alteromonadaceae</taxon>
        <taxon>Aliiglaciecola</taxon>
    </lineage>
</organism>